<dbReference type="SMART" id="SM00028">
    <property type="entry name" value="TPR"/>
    <property type="match status" value="5"/>
</dbReference>
<name>A0A514BVQ2_9GAMM</name>
<dbReference type="PANTHER" id="PTHR45586">
    <property type="entry name" value="TPR REPEAT-CONTAINING PROTEIN PA4667"/>
    <property type="match status" value="1"/>
</dbReference>
<dbReference type="OrthoDB" id="5965059at2"/>
<reference evidence="4 5" key="1">
    <citation type="submission" date="2019-06" db="EMBL/GenBank/DDBJ databases">
        <title>Lysobacter alkalisoli sp. nov. isolated from saline-alkali soil.</title>
        <authorList>
            <person name="Sun J.-Q."/>
            <person name="Xu L."/>
        </authorList>
    </citation>
    <scope>NUCLEOTIDE SEQUENCE [LARGE SCALE GENOMIC DNA]</scope>
    <source>
        <strain evidence="4 5">SJ-36</strain>
    </source>
</reference>
<dbReference type="Pfam" id="PF14559">
    <property type="entry name" value="TPR_19"/>
    <property type="match status" value="1"/>
</dbReference>
<dbReference type="InterPro" id="IPR027417">
    <property type="entry name" value="P-loop_NTPase"/>
</dbReference>
<dbReference type="Pfam" id="PF13432">
    <property type="entry name" value="TPR_16"/>
    <property type="match status" value="2"/>
</dbReference>
<evidence type="ECO:0000313" key="5">
    <source>
        <dbReference type="Proteomes" id="UP000317199"/>
    </source>
</evidence>
<dbReference type="SUPFAM" id="SSF48452">
    <property type="entry name" value="TPR-like"/>
    <property type="match status" value="2"/>
</dbReference>
<dbReference type="KEGG" id="lyj:FKV23_16075"/>
<dbReference type="Gene3D" id="1.25.40.10">
    <property type="entry name" value="Tetratricopeptide repeat domain"/>
    <property type="match status" value="3"/>
</dbReference>
<dbReference type="PROSITE" id="PS50005">
    <property type="entry name" value="TPR"/>
    <property type="match status" value="2"/>
</dbReference>
<keyword evidence="1" id="KW-0677">Repeat</keyword>
<evidence type="ECO:0000313" key="4">
    <source>
        <dbReference type="EMBL" id="QDH71442.1"/>
    </source>
</evidence>
<dbReference type="InterPro" id="IPR051012">
    <property type="entry name" value="CellSynth/LPSAsmb/PSIAsmb"/>
</dbReference>
<feature type="repeat" description="TPR" evidence="3">
    <location>
        <begin position="42"/>
        <end position="75"/>
    </location>
</feature>
<dbReference type="InterPro" id="IPR019734">
    <property type="entry name" value="TPR_rpt"/>
</dbReference>
<dbReference type="AlphaFoldDB" id="A0A514BVQ2"/>
<proteinExistence type="predicted"/>
<protein>
    <submittedName>
        <fullName evidence="4">Tetratricopeptide repeat protein</fullName>
    </submittedName>
</protein>
<evidence type="ECO:0000256" key="2">
    <source>
        <dbReference type="ARBA" id="ARBA00022803"/>
    </source>
</evidence>
<dbReference type="PANTHER" id="PTHR45586:SF1">
    <property type="entry name" value="LIPOPOLYSACCHARIDE ASSEMBLY PROTEIN B"/>
    <property type="match status" value="1"/>
</dbReference>
<dbReference type="EMBL" id="CP041242">
    <property type="protein sequence ID" value="QDH71442.1"/>
    <property type="molecule type" value="Genomic_DNA"/>
</dbReference>
<gene>
    <name evidence="4" type="ORF">FKV23_16075</name>
</gene>
<keyword evidence="5" id="KW-1185">Reference proteome</keyword>
<dbReference type="SUPFAM" id="SSF52540">
    <property type="entry name" value="P-loop containing nucleoside triphosphate hydrolases"/>
    <property type="match status" value="1"/>
</dbReference>
<dbReference type="Proteomes" id="UP000317199">
    <property type="component" value="Chromosome"/>
</dbReference>
<dbReference type="Gene3D" id="3.40.50.300">
    <property type="entry name" value="P-loop containing nucleotide triphosphate hydrolases"/>
    <property type="match status" value="1"/>
</dbReference>
<evidence type="ECO:0000256" key="1">
    <source>
        <dbReference type="ARBA" id="ARBA00022737"/>
    </source>
</evidence>
<organism evidence="4 5">
    <name type="scientific">Marilutibacter alkalisoli</name>
    <dbReference type="NCBI Taxonomy" id="2591633"/>
    <lineage>
        <taxon>Bacteria</taxon>
        <taxon>Pseudomonadati</taxon>
        <taxon>Pseudomonadota</taxon>
        <taxon>Gammaproteobacteria</taxon>
        <taxon>Lysobacterales</taxon>
        <taxon>Lysobacteraceae</taxon>
        <taxon>Marilutibacter</taxon>
    </lineage>
</organism>
<sequence>MRVSPDPKPSMYEPIIDALRRGAAAEALTAAREAVDAQPEDPAAHRLLASALRLDGDRDAALAAVDRAIELQPEDARLHLERAGLLLDGRQLDAAEAELARTIGLDPNQFPAYILQAQLALARGDLDQADSVIKVAARIAPEHPQVAAVEGTLALRRGDADRGLSILSRAAQRFPDEAILRNALGFAYAAKGHFAFAEQAFRGLLERKPSNPLRAIVADMVRRQGRPGEAVDELLPILDSEPGNPGLRRLVGEMELEAGRFDSAQARLKALLSEYPRDRRTIVALTEAWRRGGADDDARQTLEGLLATHADVPDLWYARLLFEEFAGDAAREVVERWLAAMPDFVPALEARATLHQQAGETAQADAIARRITELDPGHAGAELRVVDGLMRTDPDAAVTQIEGLLAKAGDENIKRGLRQLLGRAFDTAGQHDAALATWVELQTEMVPQRLPLPPLSDSLPALPEMAPVPEKAPGVAFLWGAPGSLVERIALTLEHARMPLRADRFSAQPPRDPVQRYGTPAALVDGSLDPHFLISQWRATHAARRVENGSLIDWLLWWDNALLIALRTQLPAARLLIALRDPRDMLVGWLAFGAPMPFAMESPEAAAQWMARALGQIADLHEQDLFPHALIRLDDSATDPAAIAGAVGEALGVELPPLPPGAQGPDHYAPGHWRHYAEPLATAFAILAPVAERLGYPAR</sequence>
<feature type="repeat" description="TPR" evidence="3">
    <location>
        <begin position="178"/>
        <end position="211"/>
    </location>
</feature>
<accession>A0A514BVQ2</accession>
<dbReference type="InterPro" id="IPR011990">
    <property type="entry name" value="TPR-like_helical_dom_sf"/>
</dbReference>
<evidence type="ECO:0000256" key="3">
    <source>
        <dbReference type="PROSITE-ProRule" id="PRU00339"/>
    </source>
</evidence>
<keyword evidence="2 3" id="KW-0802">TPR repeat</keyword>